<reference evidence="1" key="2">
    <citation type="submission" date="2022-01" db="EMBL/GenBank/DDBJ databases">
        <authorList>
            <person name="Yamashiro T."/>
            <person name="Shiraishi A."/>
            <person name="Satake H."/>
            <person name="Nakayama K."/>
        </authorList>
    </citation>
    <scope>NUCLEOTIDE SEQUENCE</scope>
</reference>
<sequence length="188" mass="21627">MKYNNEKIKKVTSYTKEITAFMEKFKIKKLTGVKSKELLMWIPVSEISVDTPPTGKITFRTRSRFYKSFLVSVFQIEDVKKEAIGQILLGGNEGHSNMDWFKWDTILSPLDQGLSLFLYHNLVVILSTLRSLAKYNLLGINLVIFRQLVTFGPACSYFLDLESLNRTSFLKFFNYNTSSLQEGHTASE</sequence>
<dbReference type="SUPFAM" id="SSF141562">
    <property type="entry name" value="At5g01610-like"/>
    <property type="match status" value="1"/>
</dbReference>
<dbReference type="PANTHER" id="PTHR31676">
    <property type="entry name" value="T31J12.3 PROTEIN-RELATED"/>
    <property type="match status" value="1"/>
</dbReference>
<evidence type="ECO:0000313" key="1">
    <source>
        <dbReference type="EMBL" id="GJT80472.1"/>
    </source>
</evidence>
<dbReference type="InterPro" id="IPR036758">
    <property type="entry name" value="At5g01610-like"/>
</dbReference>
<gene>
    <name evidence="1" type="ORF">Tco_1054814</name>
</gene>
<protein>
    <submittedName>
        <fullName evidence="1">Pentatricopeptide repeat-containing protein</fullName>
    </submittedName>
</protein>
<name>A0ABQ5GZP0_9ASTR</name>
<dbReference type="InterPro" id="IPR007493">
    <property type="entry name" value="DUF538"/>
</dbReference>
<dbReference type="Pfam" id="PF04398">
    <property type="entry name" value="DUF538"/>
    <property type="match status" value="1"/>
</dbReference>
<organism evidence="1 2">
    <name type="scientific">Tanacetum coccineum</name>
    <dbReference type="NCBI Taxonomy" id="301880"/>
    <lineage>
        <taxon>Eukaryota</taxon>
        <taxon>Viridiplantae</taxon>
        <taxon>Streptophyta</taxon>
        <taxon>Embryophyta</taxon>
        <taxon>Tracheophyta</taxon>
        <taxon>Spermatophyta</taxon>
        <taxon>Magnoliopsida</taxon>
        <taxon>eudicotyledons</taxon>
        <taxon>Gunneridae</taxon>
        <taxon>Pentapetalae</taxon>
        <taxon>asterids</taxon>
        <taxon>campanulids</taxon>
        <taxon>Asterales</taxon>
        <taxon>Asteraceae</taxon>
        <taxon>Asteroideae</taxon>
        <taxon>Anthemideae</taxon>
        <taxon>Anthemidinae</taxon>
        <taxon>Tanacetum</taxon>
    </lineage>
</organism>
<proteinExistence type="predicted"/>
<dbReference type="EMBL" id="BQNB010018995">
    <property type="protein sequence ID" value="GJT80472.1"/>
    <property type="molecule type" value="Genomic_DNA"/>
</dbReference>
<accession>A0ABQ5GZP0</accession>
<comment type="caution">
    <text evidence="1">The sequence shown here is derived from an EMBL/GenBank/DDBJ whole genome shotgun (WGS) entry which is preliminary data.</text>
</comment>
<keyword evidence="2" id="KW-1185">Reference proteome</keyword>
<reference evidence="1" key="1">
    <citation type="journal article" date="2022" name="Int. J. Mol. Sci.">
        <title>Draft Genome of Tanacetum Coccineum: Genomic Comparison of Closely Related Tanacetum-Family Plants.</title>
        <authorList>
            <person name="Yamashiro T."/>
            <person name="Shiraishi A."/>
            <person name="Nakayama K."/>
            <person name="Satake H."/>
        </authorList>
    </citation>
    <scope>NUCLEOTIDE SEQUENCE</scope>
</reference>
<evidence type="ECO:0000313" key="2">
    <source>
        <dbReference type="Proteomes" id="UP001151760"/>
    </source>
</evidence>
<dbReference type="Gene3D" id="2.30.240.10">
    <property type="entry name" value="At5g01610-like"/>
    <property type="match status" value="1"/>
</dbReference>
<dbReference type="Proteomes" id="UP001151760">
    <property type="component" value="Unassembled WGS sequence"/>
</dbReference>
<dbReference type="PANTHER" id="PTHR31676:SF188">
    <property type="entry name" value="DUF538 DOMAIN-CONTAINING PROTEIN"/>
    <property type="match status" value="1"/>
</dbReference>